<name>A0A2T0KK03_9ACTN</name>
<sequence>MNLEEIGAVLGKAAGFDNRTIGQANLLAWHEVLGDLELGDCLDAIAQHHRESTEYLMPAHIRRRALKLRADRRERERSDEQRYALEAYAATAGPLTDRSAEIRDFVHQVRDVLPESSTEALAPRHEHWRREHQAFQRQQDAQPNPDFVPGMAPVVTWQASKREAAGAWWEDDAKREASAVEILASAGRLRPKRMREVS</sequence>
<gene>
    <name evidence="1" type="ORF">CLV67_103395</name>
</gene>
<evidence type="ECO:0000313" key="2">
    <source>
        <dbReference type="Proteomes" id="UP000239415"/>
    </source>
</evidence>
<organism evidence="1 2">
    <name type="scientific">Actinoplanes italicus</name>
    <dbReference type="NCBI Taxonomy" id="113567"/>
    <lineage>
        <taxon>Bacteria</taxon>
        <taxon>Bacillati</taxon>
        <taxon>Actinomycetota</taxon>
        <taxon>Actinomycetes</taxon>
        <taxon>Micromonosporales</taxon>
        <taxon>Micromonosporaceae</taxon>
        <taxon>Actinoplanes</taxon>
    </lineage>
</organism>
<proteinExistence type="predicted"/>
<reference evidence="1 2" key="1">
    <citation type="submission" date="2018-03" db="EMBL/GenBank/DDBJ databases">
        <title>Genomic Encyclopedia of Archaeal and Bacterial Type Strains, Phase II (KMG-II): from individual species to whole genera.</title>
        <authorList>
            <person name="Goeker M."/>
        </authorList>
    </citation>
    <scope>NUCLEOTIDE SEQUENCE [LARGE SCALE GENOMIC DNA]</scope>
    <source>
        <strain evidence="1 2">DSM 43146</strain>
    </source>
</reference>
<dbReference type="OrthoDB" id="4764618at2"/>
<keyword evidence="2" id="KW-1185">Reference proteome</keyword>
<protein>
    <submittedName>
        <fullName evidence="1">Uncharacterized protein</fullName>
    </submittedName>
</protein>
<evidence type="ECO:0000313" key="1">
    <source>
        <dbReference type="EMBL" id="PRX23646.1"/>
    </source>
</evidence>
<dbReference type="EMBL" id="PVMZ01000003">
    <property type="protein sequence ID" value="PRX23646.1"/>
    <property type="molecule type" value="Genomic_DNA"/>
</dbReference>
<dbReference type="AlphaFoldDB" id="A0A2T0KK03"/>
<dbReference type="RefSeq" id="WP_106316814.1">
    <property type="nucleotide sequence ID" value="NZ_BOMO01000042.1"/>
</dbReference>
<comment type="caution">
    <text evidence="1">The sequence shown here is derived from an EMBL/GenBank/DDBJ whole genome shotgun (WGS) entry which is preliminary data.</text>
</comment>
<dbReference type="Proteomes" id="UP000239415">
    <property type="component" value="Unassembled WGS sequence"/>
</dbReference>
<accession>A0A2T0KK03</accession>